<dbReference type="GO" id="GO:0070290">
    <property type="term" value="F:N-acylphosphatidylethanolamine-specific phospholipase D activity"/>
    <property type="evidence" value="ECO:0007669"/>
    <property type="project" value="InterPro"/>
</dbReference>
<accession>A0A009IMQ5</accession>
<dbReference type="EMBL" id="JEWH01000018">
    <property type="protein sequence ID" value="EXB05989.1"/>
    <property type="molecule type" value="Genomic_DNA"/>
</dbReference>
<dbReference type="InterPro" id="IPR036866">
    <property type="entry name" value="RibonucZ/Hydroxyglut_hydro"/>
</dbReference>
<dbReference type="GeneID" id="92892400"/>
<dbReference type="RefSeq" id="WP_000653392.1">
    <property type="nucleotide sequence ID" value="NZ_JEWH01000018.1"/>
</dbReference>
<feature type="domain" description="Metallo-beta-lactamase" evidence="1">
    <location>
        <begin position="114"/>
        <end position="308"/>
    </location>
</feature>
<gene>
    <name evidence="2" type="ORF">J512_1803</name>
</gene>
<dbReference type="PANTHER" id="PTHR15032">
    <property type="entry name" value="N-ACYL-PHOSPHATIDYLETHANOLAMINE-HYDROLYZING PHOSPHOLIPASE D"/>
    <property type="match status" value="1"/>
</dbReference>
<reference evidence="2 3" key="1">
    <citation type="submission" date="2014-02" db="EMBL/GenBank/DDBJ databases">
        <title>Comparative genomics and transcriptomics to identify genetic mechanisms underlying the emergence of carbapenem resistant Acinetobacter baumannii (CRAb).</title>
        <authorList>
            <person name="Harris A.D."/>
            <person name="Johnson K.J."/>
            <person name="George J."/>
            <person name="Shefchek K."/>
            <person name="Daugherty S.C."/>
            <person name="Parankush S."/>
            <person name="Sadzewicz L."/>
            <person name="Tallon L."/>
            <person name="Sengamalay N."/>
            <person name="Hazen T.H."/>
            <person name="Rasko D.A."/>
        </authorList>
    </citation>
    <scope>NUCLEOTIDE SEQUENCE [LARGE SCALE GENOMIC DNA]</scope>
    <source>
        <strain evidence="2 3">1295743</strain>
    </source>
</reference>
<dbReference type="PIRSF" id="PIRSF038896">
    <property type="entry name" value="NAPE-PLD"/>
    <property type="match status" value="1"/>
</dbReference>
<evidence type="ECO:0000313" key="3">
    <source>
        <dbReference type="Proteomes" id="UP000020595"/>
    </source>
</evidence>
<dbReference type="PATRIC" id="fig|1310613.3.peg.1729"/>
<dbReference type="InterPro" id="IPR001279">
    <property type="entry name" value="Metallo-B-lactamas"/>
</dbReference>
<organism evidence="2 3">
    <name type="scientific">Acinetobacter baumannii (strain 1295743)</name>
    <dbReference type="NCBI Taxonomy" id="1310613"/>
    <lineage>
        <taxon>Bacteria</taxon>
        <taxon>Pseudomonadati</taxon>
        <taxon>Pseudomonadota</taxon>
        <taxon>Gammaproteobacteria</taxon>
        <taxon>Moraxellales</taxon>
        <taxon>Moraxellaceae</taxon>
        <taxon>Acinetobacter</taxon>
        <taxon>Acinetobacter calcoaceticus/baumannii complex</taxon>
    </lineage>
</organism>
<dbReference type="Proteomes" id="UP000020595">
    <property type="component" value="Unassembled WGS sequence"/>
</dbReference>
<protein>
    <submittedName>
        <fullName evidence="2">Beta-lactamase superfamily domain protein</fullName>
    </submittedName>
</protein>
<dbReference type="PANTHER" id="PTHR15032:SF4">
    <property type="entry name" value="N-ACYL-PHOSPHATIDYLETHANOLAMINE-HYDROLYZING PHOSPHOLIPASE D"/>
    <property type="match status" value="1"/>
</dbReference>
<dbReference type="InterPro" id="IPR024884">
    <property type="entry name" value="NAPE-PLD"/>
</dbReference>
<name>A0A009IMQ5_ACIB9</name>
<evidence type="ECO:0000259" key="1">
    <source>
        <dbReference type="Pfam" id="PF12706"/>
    </source>
</evidence>
<comment type="caution">
    <text evidence="2">The sequence shown here is derived from an EMBL/GenBank/DDBJ whole genome shotgun (WGS) entry which is preliminary data.</text>
</comment>
<proteinExistence type="predicted"/>
<dbReference type="AlphaFoldDB" id="A0A009IMQ5"/>
<dbReference type="SUPFAM" id="SSF56281">
    <property type="entry name" value="Metallo-hydrolase/oxidoreductase"/>
    <property type="match status" value="1"/>
</dbReference>
<sequence length="350" mass="40328">MKDKPTLTYQLPTQSCWTHTWIKPPFCHPELGHENDTRFYNQQPRSPARGSKELLRWLVTRESYTWNVDIQNEYDVRVNTPIALPQNRPHADLDDWQVWFVGHATVLIQIGPYNFITDPVWCDYASPLHGRGPRRVCPAGFALEQLPTIHGVLLSHNHYDHMDLATLEWLHKKFAMPIYTGLGNGFYLPKEFHVIEMDWWQEIPYHELRIVYTPAQHGSGRGLRDQNKALWGGFSVLAKTGHCFFAGDTGYAGHFKQIHTRYGAPRVALLPIGAYEPRKLMSYVHMNPQDAVHAHLDLQAHRSVAIHYRTFQLTDEGREDPEHALAQAIKASSKLANPFYCIREGHKLTV</sequence>
<dbReference type="Gene3D" id="3.60.15.10">
    <property type="entry name" value="Ribonuclease Z/Hydroxyacylglutathione hydrolase-like"/>
    <property type="match status" value="1"/>
</dbReference>
<dbReference type="GO" id="GO:0005737">
    <property type="term" value="C:cytoplasm"/>
    <property type="evidence" value="ECO:0007669"/>
    <property type="project" value="TreeGrafter"/>
</dbReference>
<dbReference type="Pfam" id="PF12706">
    <property type="entry name" value="Lactamase_B_2"/>
    <property type="match status" value="1"/>
</dbReference>
<dbReference type="GO" id="GO:0008270">
    <property type="term" value="F:zinc ion binding"/>
    <property type="evidence" value="ECO:0007669"/>
    <property type="project" value="InterPro"/>
</dbReference>
<evidence type="ECO:0000313" key="2">
    <source>
        <dbReference type="EMBL" id="EXB05989.1"/>
    </source>
</evidence>